<accession>A0A2A2KM68</accession>
<dbReference type="Proteomes" id="UP000218231">
    <property type="component" value="Unassembled WGS sequence"/>
</dbReference>
<dbReference type="InterPro" id="IPR056459">
    <property type="entry name" value="TPR_DOP1"/>
</dbReference>
<evidence type="ECO:0000256" key="1">
    <source>
        <dbReference type="ARBA" id="ARBA00022448"/>
    </source>
</evidence>
<dbReference type="Pfam" id="PF24601">
    <property type="entry name" value="TPR_DOP1"/>
    <property type="match status" value="1"/>
</dbReference>
<dbReference type="GO" id="GO:0006895">
    <property type="term" value="P:Golgi to endosome transport"/>
    <property type="evidence" value="ECO:0007669"/>
    <property type="project" value="InterPro"/>
</dbReference>
<evidence type="ECO:0000256" key="2">
    <source>
        <dbReference type="ARBA" id="ARBA00022927"/>
    </source>
</evidence>
<dbReference type="Pfam" id="PF04118">
    <property type="entry name" value="Dopey_N"/>
    <property type="match status" value="1"/>
</dbReference>
<dbReference type="GO" id="GO:0005768">
    <property type="term" value="C:endosome"/>
    <property type="evidence" value="ECO:0007669"/>
    <property type="project" value="TreeGrafter"/>
</dbReference>
<comment type="caution">
    <text evidence="8">The sequence shown here is derived from an EMBL/GenBank/DDBJ whole genome shotgun (WGS) entry which is preliminary data.</text>
</comment>
<feature type="domain" description="DOP1-like C-terminal" evidence="6">
    <location>
        <begin position="1907"/>
        <end position="2253"/>
    </location>
</feature>
<evidence type="ECO:0000313" key="9">
    <source>
        <dbReference type="Proteomes" id="UP000218231"/>
    </source>
</evidence>
<evidence type="ECO:0000259" key="6">
    <source>
        <dbReference type="Pfam" id="PF24598"/>
    </source>
</evidence>
<dbReference type="PANTHER" id="PTHR14042:SF24">
    <property type="entry name" value="PROTEIN DOPEY-1 HOMOLOG"/>
    <property type="match status" value="1"/>
</dbReference>
<keyword evidence="2" id="KW-0653">Protein transport</keyword>
<dbReference type="OrthoDB" id="297643at2759"/>
<organism evidence="8 9">
    <name type="scientific">Diploscapter pachys</name>
    <dbReference type="NCBI Taxonomy" id="2018661"/>
    <lineage>
        <taxon>Eukaryota</taxon>
        <taxon>Metazoa</taxon>
        <taxon>Ecdysozoa</taxon>
        <taxon>Nematoda</taxon>
        <taxon>Chromadorea</taxon>
        <taxon>Rhabditida</taxon>
        <taxon>Rhabditina</taxon>
        <taxon>Rhabditomorpha</taxon>
        <taxon>Rhabditoidea</taxon>
        <taxon>Rhabditidae</taxon>
        <taxon>Diploscapter</taxon>
    </lineage>
</organism>
<dbReference type="InterPro" id="IPR007249">
    <property type="entry name" value="DOP1_N"/>
</dbReference>
<gene>
    <name evidence="8" type="ORF">WR25_06369</name>
</gene>
<dbReference type="GO" id="GO:0005829">
    <property type="term" value="C:cytosol"/>
    <property type="evidence" value="ECO:0007669"/>
    <property type="project" value="GOC"/>
</dbReference>
<feature type="domain" description="DOP1 N-terminal" evidence="5">
    <location>
        <begin position="15"/>
        <end position="300"/>
    </location>
</feature>
<comment type="similarity">
    <text evidence="3">Belongs to the DOP1 family.</text>
</comment>
<dbReference type="EMBL" id="LIAE01008224">
    <property type="protein sequence ID" value="PAV75045.1"/>
    <property type="molecule type" value="Genomic_DNA"/>
</dbReference>
<feature type="domain" description="DOP1-like TPR" evidence="7">
    <location>
        <begin position="1122"/>
        <end position="1511"/>
    </location>
</feature>
<evidence type="ECO:0000313" key="8">
    <source>
        <dbReference type="EMBL" id="PAV75045.1"/>
    </source>
</evidence>
<dbReference type="InterPro" id="IPR040314">
    <property type="entry name" value="DOP1"/>
</dbReference>
<evidence type="ECO:0000256" key="3">
    <source>
        <dbReference type="ARBA" id="ARBA00046326"/>
    </source>
</evidence>
<sequence>MSLAPWTDAPHASSSKYKAYVQSVEKALKAFENSNEWADLISALGKLAKVFQSNAKFGDIPHPVTVAKRLSQCLHPALQNSVYLKALETYRQIFDIYGPQTLPKYLYLYALGLFPLMDYCGIKVKSELFSIFEQYLLPLGGNLRPSLPGFLSAVLLGLEEGTEFYDRCIALLDKVSIAVSPTYFYSCLWQAILGSHSVRLPAMLYVNCKLDKSRAFEEQLHMVGDQVDTMVAALSAVAEDTGSPLVQRHLLDFLSSAFPLDSTSLSSRHVVQLLRRCIFVVLRRDMSLNRRLYTWLTTPSDSQPEIDPEDSTVSPFYQEKVLPFVVQALTEYLQLDTVEITSTSVTSAWSAIKPVETHFTEVRVCRLLLYLLDRNDIGQPVLEKFFPTFIIKIADIYEKFSIPTMQDGNADQKSIRSTKREILSSSMSLSSMASSKYDSFVSEEKESEREKERRVDELSKNFNLLLSSREPTFVWEFLAEWIERIVDEENGTELTVSLTQWHMALRFCLSVCPLETARVEILPNFLHRILQCADELKFAKMNDEGIKTLLAAFDTTLTKMKGVDYVRNEKDDENSTVISFSDEMKHAFNESLCACRSRVLDLSVALYSLYVSRRRSPSFSALLTASSQLLIKFSQILFYTRYKTLRVDVSAHFENWLKYLAEVLSCDTWPSEMQNKKCDDLSVRIELLQLLINLYTSSANFQSEDANSPQPTSTSREPPFSSAEVAMIENKRIFEKSCRAVWIGLTMDTGNCVTEHVKMAEVLMRLHARKAGEPSSDVENMIASSLANTNPVNGSLAVTTFHRLWTLSRSVLGCERKPFNRVALLLLSWLADDSAGRERGELRAAIAEWLMDCARHDDLPGIIQMLCAMLMNPVTARISIQYVRLESRLTKERCPSLPADVSVVTLATADGKHRMFHVVGKAIERPWLSDVRNRLLLSTEQQDSGKASFTPIPTTSDVPIFDDEEDTDSLEYGLEDLDPAVIEVMQYLVEMTCEEEEMASGMTTASATEEETQKIIEAIGGAENIPPTGTTAGPIAWKKLEASNVNSSIGTGQSASTDQKHPVRPMRVGDTVNRLKKGHRRQDSLQESIFTMTEKDLKSFDTTDILRPSESGENSAEALFSDLYVHLLLYGESGRVVDLGRAEGAFRILSALIRPRTFSLSRQQLLRCLVSSGTATNGTNCFGDGTSQNGGSLVELMTKHVRAILGQHFWSPASDEDAVRQRHITLLELIITICLHFLRSFFLDSPVSPVTEEDLLIACKCKIAALDLLCDIFDELCEMLKEQQSRAFVLFVQAVLSRSKMQKSILHFLMTSVSEPRLELEPNANIPLAVSVCEFNESMHGNSKRLSAVMAVYQRCLLALTGQAIRLECDIKNGLTNFTDESLSSANRIILNEKLYMPTSTAANVNLAKNPPIVELRAFVLTLLNALKRRPKRHETWLQLIVHIVPWLERSLPTLLVRIAEQLCKNINTSLNTTFAETDIDRIEDKDFTDLPANYIEMLMEMLTTLVHYCIASDAAPLGSAVPQPNITQSPPSNSTSVVGQVIYTIPGTKAATEVFSSFVKVFSSNDSSSSAGIAFSKMGMRHRGEMWRQARNDMLTSLPHILATICDLWSVVRVGQQPCLPVGSPQRLNRLILELLSPIASFHQHALLAALSLVWLSRSNSLPLSDEASFEYSSSQLDVTHLVFSLKDISFDRLVAVVADTLKDVGTKSAKIGNQLEKASFPNETPLLELLHSHLQLLPVATLLQRWMPLLALLCEAPLASLNPRAIFLLFKLLCHFVRNVGAAQIVEDKAMSRALQEACQKLTDAINGIVAWQLETTTWLKRTLVVKSDLSSIAGSRSHDSSPSVESISLSASVQAANEQVASNRGSTASLLINKSANGDIGTPVAATNILTDKRSSSNLRASLKDTNNNKRDPAYSTQALFLLANNLAELIDSICRSDDKEKMIPTLQAVWNNVVPYLKAKNARNARFFFASSKLLAAMSSFSYTRAVWKKTTLELLLDTSFFKMDRSSLQQWLVVADHLMSHDKTSFKDLLKSISYTPNASFSLMTTKEQEYELRAQALKRLAFVVFGSQLDQYSTQSNDILEKLTENLRVSQCAAIRSAVFLCVRVLLLRLRPNSLTGVWPLMVSELVTALLQLEQQLSNDNDQDGGEKESESWMQLHLAAAKLLETLFTLPAGYLSQFQMCNWTFMPVVSSDRAEIFVPFAVRISNLLEKRYGRMQPSDVITSSPSLFHIKMLTLYDELKPFFHLLATKCCSYKTAGNSTETKTLGGNTVELEGLSHKQSLQRLEHSLYIDFAEHWQL</sequence>
<feature type="compositionally biased region" description="Polar residues" evidence="4">
    <location>
        <begin position="942"/>
        <end position="957"/>
    </location>
</feature>
<dbReference type="PANTHER" id="PTHR14042">
    <property type="entry name" value="DOPEY-RELATED"/>
    <property type="match status" value="1"/>
</dbReference>
<dbReference type="Pfam" id="PF24598">
    <property type="entry name" value="DOP1_C"/>
    <property type="match status" value="1"/>
</dbReference>
<dbReference type="GO" id="GO:0005802">
    <property type="term" value="C:trans-Golgi network"/>
    <property type="evidence" value="ECO:0007669"/>
    <property type="project" value="TreeGrafter"/>
</dbReference>
<dbReference type="GO" id="GO:0015031">
    <property type="term" value="P:protein transport"/>
    <property type="evidence" value="ECO:0007669"/>
    <property type="project" value="UniProtKB-KW"/>
</dbReference>
<evidence type="ECO:0000259" key="5">
    <source>
        <dbReference type="Pfam" id="PF04118"/>
    </source>
</evidence>
<feature type="region of interest" description="Disordered" evidence="4">
    <location>
        <begin position="942"/>
        <end position="961"/>
    </location>
</feature>
<keyword evidence="1" id="KW-0813">Transport</keyword>
<reference evidence="8 9" key="1">
    <citation type="journal article" date="2017" name="Curr. Biol.">
        <title>Genome architecture and evolution of a unichromosomal asexual nematode.</title>
        <authorList>
            <person name="Fradin H."/>
            <person name="Zegar C."/>
            <person name="Gutwein M."/>
            <person name="Lucas J."/>
            <person name="Kovtun M."/>
            <person name="Corcoran D."/>
            <person name="Baugh L.R."/>
            <person name="Kiontke K."/>
            <person name="Gunsalus K."/>
            <person name="Fitch D.H."/>
            <person name="Piano F."/>
        </authorList>
    </citation>
    <scope>NUCLEOTIDE SEQUENCE [LARGE SCALE GENOMIC DNA]</scope>
    <source>
        <strain evidence="8">PF1309</strain>
    </source>
</reference>
<protein>
    <submittedName>
        <fullName evidence="8">Uncharacterized protein</fullName>
    </submittedName>
</protein>
<dbReference type="InterPro" id="IPR056457">
    <property type="entry name" value="DOP1_C"/>
</dbReference>
<evidence type="ECO:0000256" key="4">
    <source>
        <dbReference type="SAM" id="MobiDB-lite"/>
    </source>
</evidence>
<proteinExistence type="inferred from homology"/>
<name>A0A2A2KM68_9BILA</name>
<evidence type="ECO:0000259" key="7">
    <source>
        <dbReference type="Pfam" id="PF24601"/>
    </source>
</evidence>
<dbReference type="STRING" id="2018661.A0A2A2KM68"/>
<keyword evidence="9" id="KW-1185">Reference proteome</keyword>